<dbReference type="Gene3D" id="3.90.550.10">
    <property type="entry name" value="Spore Coat Polysaccharide Biosynthesis Protein SpsA, Chain A"/>
    <property type="match status" value="1"/>
</dbReference>
<dbReference type="Proteomes" id="UP000241193">
    <property type="component" value="Unassembled WGS sequence"/>
</dbReference>
<keyword evidence="14" id="KW-1185">Reference proteome</keyword>
<evidence type="ECO:0000256" key="4">
    <source>
        <dbReference type="ARBA" id="ARBA00012461"/>
    </source>
</evidence>
<evidence type="ECO:0000256" key="9">
    <source>
        <dbReference type="ARBA" id="ARBA00037065"/>
    </source>
</evidence>
<evidence type="ECO:0000256" key="8">
    <source>
        <dbReference type="ARBA" id="ARBA00022842"/>
    </source>
</evidence>
<comment type="cofactor">
    <cofactor evidence="1">
        <name>Mg(2+)</name>
        <dbReference type="ChEBI" id="CHEBI:18420"/>
    </cofactor>
</comment>
<dbReference type="EC" id="2.7.7.24" evidence="4 11"/>
<dbReference type="GO" id="GO:0008879">
    <property type="term" value="F:glucose-1-phosphate thymidylyltransferase activity"/>
    <property type="evidence" value="ECO:0007669"/>
    <property type="project" value="UniProtKB-EC"/>
</dbReference>
<feature type="domain" description="Nucleotidyl transferase" evidence="12">
    <location>
        <begin position="6"/>
        <end position="240"/>
    </location>
</feature>
<evidence type="ECO:0000313" key="14">
    <source>
        <dbReference type="Proteomes" id="UP000241193"/>
    </source>
</evidence>
<comment type="function">
    <text evidence="9 11">Catalyzes the formation of dTDP-glucose, from dTTP and glucose 1-phosphate, as well as its pyrophosphorolysis.</text>
</comment>
<gene>
    <name evidence="13" type="primary">rfbA</name>
    <name evidence="13" type="ORF">C8261_05140</name>
</gene>
<evidence type="ECO:0000256" key="11">
    <source>
        <dbReference type="RuleBase" id="RU003706"/>
    </source>
</evidence>
<proteinExistence type="inferred from homology"/>
<dbReference type="AlphaFoldDB" id="A0A2T4II07"/>
<evidence type="ECO:0000313" key="13">
    <source>
        <dbReference type="EMBL" id="PTD97390.1"/>
    </source>
</evidence>
<dbReference type="EMBL" id="PZKC01000003">
    <property type="protein sequence ID" value="PTD97390.1"/>
    <property type="molecule type" value="Genomic_DNA"/>
</dbReference>
<evidence type="ECO:0000256" key="7">
    <source>
        <dbReference type="ARBA" id="ARBA00022723"/>
    </source>
</evidence>
<dbReference type="FunFam" id="3.90.550.10:FF:000023">
    <property type="entry name" value="Glucose-1-phosphate thymidylyltransferase"/>
    <property type="match status" value="1"/>
</dbReference>
<sequence length="295" mass="32299">MMEHRGIILAGGAGTRLYPATRAMSKQLLPIFDKPMIYYPLTTLMLAGLRDILIISTPEDTPRFQHLLGDGSQWGIALSYATQARPGGIGEAFLIGEGFIGGAPSALILGDNLFVGQGLPALMRSAAAASAGATVFAYPVQDPQRYGVVSFDRDGRATALEEKPTRPASRYAVTGLYFYDGEVVDIARHTPPSARGEIEITDINRHYLSAGRLEVRTLGRGYAWLDTGTHESMLEASQYIAILEKRQRYKIACPEEVAWRMKWISDDELEALAAPLLSSGYGTYLRELLPAHVEH</sequence>
<dbReference type="Pfam" id="PF00483">
    <property type="entry name" value="NTP_transferase"/>
    <property type="match status" value="1"/>
</dbReference>
<accession>A0A2T4II07</accession>
<evidence type="ECO:0000256" key="10">
    <source>
        <dbReference type="ARBA" id="ARBA00049336"/>
    </source>
</evidence>
<evidence type="ECO:0000256" key="6">
    <source>
        <dbReference type="ARBA" id="ARBA00022695"/>
    </source>
</evidence>
<keyword evidence="6 11" id="KW-0548">Nucleotidyltransferase</keyword>
<dbReference type="NCBIfam" id="TIGR01207">
    <property type="entry name" value="rmlA"/>
    <property type="match status" value="1"/>
</dbReference>
<comment type="similarity">
    <text evidence="2 11">Belongs to the glucose-1-phosphate thymidylyltransferase family.</text>
</comment>
<keyword evidence="8 11" id="KW-0460">Magnesium</keyword>
<dbReference type="InterPro" id="IPR005835">
    <property type="entry name" value="NTP_transferase_dom"/>
</dbReference>
<dbReference type="PANTHER" id="PTHR43532:SF1">
    <property type="entry name" value="GLUCOSE-1-PHOSPHATE THYMIDYLYLTRANSFERASE 1"/>
    <property type="match status" value="1"/>
</dbReference>
<evidence type="ECO:0000256" key="3">
    <source>
        <dbReference type="ARBA" id="ARBA00011881"/>
    </source>
</evidence>
<dbReference type="GO" id="GO:0046872">
    <property type="term" value="F:metal ion binding"/>
    <property type="evidence" value="ECO:0007669"/>
    <property type="project" value="UniProtKB-KW"/>
</dbReference>
<dbReference type="PANTHER" id="PTHR43532">
    <property type="entry name" value="GLUCOSE-1-PHOSPHATE THYMIDYLYLTRANSFERASE"/>
    <property type="match status" value="1"/>
</dbReference>
<dbReference type="SUPFAM" id="SSF53448">
    <property type="entry name" value="Nucleotide-diphospho-sugar transferases"/>
    <property type="match status" value="1"/>
</dbReference>
<keyword evidence="7 11" id="KW-0479">Metal-binding</keyword>
<organism evidence="13 14">
    <name type="scientific">Pseudothauera lacus</name>
    <dbReference type="NCBI Taxonomy" id="2136175"/>
    <lineage>
        <taxon>Bacteria</taxon>
        <taxon>Pseudomonadati</taxon>
        <taxon>Pseudomonadota</taxon>
        <taxon>Betaproteobacteria</taxon>
        <taxon>Rhodocyclales</taxon>
        <taxon>Zoogloeaceae</taxon>
        <taxon>Pseudothauera</taxon>
    </lineage>
</organism>
<protein>
    <recommendedName>
        <fullName evidence="4 11">Glucose-1-phosphate thymidylyltransferase</fullName>
        <ecNumber evidence="4 11">2.7.7.24</ecNumber>
    </recommendedName>
</protein>
<dbReference type="OrthoDB" id="9803871at2"/>
<evidence type="ECO:0000256" key="2">
    <source>
        <dbReference type="ARBA" id="ARBA00010480"/>
    </source>
</evidence>
<comment type="caution">
    <text evidence="13">The sequence shown here is derived from an EMBL/GenBank/DDBJ whole genome shotgun (WGS) entry which is preliminary data.</text>
</comment>
<keyword evidence="5 11" id="KW-0808">Transferase</keyword>
<dbReference type="CDD" id="cd02538">
    <property type="entry name" value="G1P_TT_short"/>
    <property type="match status" value="1"/>
</dbReference>
<comment type="catalytic activity">
    <reaction evidence="10 11">
        <text>dTTP + alpha-D-glucose 1-phosphate + H(+) = dTDP-alpha-D-glucose + diphosphate</text>
        <dbReference type="Rhea" id="RHEA:15225"/>
        <dbReference type="ChEBI" id="CHEBI:15378"/>
        <dbReference type="ChEBI" id="CHEBI:33019"/>
        <dbReference type="ChEBI" id="CHEBI:37568"/>
        <dbReference type="ChEBI" id="CHEBI:57477"/>
        <dbReference type="ChEBI" id="CHEBI:58601"/>
        <dbReference type="EC" id="2.7.7.24"/>
    </reaction>
</comment>
<comment type="subunit">
    <text evidence="3">Homotetramer.</text>
</comment>
<reference evidence="13 14" key="1">
    <citation type="submission" date="2018-03" db="EMBL/GenBank/DDBJ databases">
        <authorList>
            <person name="Keele B.F."/>
        </authorList>
    </citation>
    <scope>NUCLEOTIDE SEQUENCE [LARGE SCALE GENOMIC DNA]</scope>
    <source>
        <strain evidence="13 14">D20</strain>
    </source>
</reference>
<evidence type="ECO:0000256" key="5">
    <source>
        <dbReference type="ARBA" id="ARBA00022679"/>
    </source>
</evidence>
<dbReference type="InterPro" id="IPR029044">
    <property type="entry name" value="Nucleotide-diphossugar_trans"/>
</dbReference>
<name>A0A2T4II07_9RHOO</name>
<evidence type="ECO:0000256" key="1">
    <source>
        <dbReference type="ARBA" id="ARBA00001946"/>
    </source>
</evidence>
<evidence type="ECO:0000259" key="12">
    <source>
        <dbReference type="Pfam" id="PF00483"/>
    </source>
</evidence>
<reference evidence="13 14" key="2">
    <citation type="submission" date="2018-04" db="EMBL/GenBank/DDBJ databases">
        <title>Thauera lacus sp. nov., isolated from an saline lake in Inner Mongolia, China.</title>
        <authorList>
            <person name="Liang Q.-Y."/>
        </authorList>
    </citation>
    <scope>NUCLEOTIDE SEQUENCE [LARGE SCALE GENOMIC DNA]</scope>
    <source>
        <strain evidence="13 14">D20</strain>
    </source>
</reference>
<dbReference type="InterPro" id="IPR005907">
    <property type="entry name" value="G1P_thy_trans_s"/>
</dbReference>